<dbReference type="EMBL" id="DRHL01000122">
    <property type="protein sequence ID" value="HEB13750.1"/>
    <property type="molecule type" value="Genomic_DNA"/>
</dbReference>
<dbReference type="Proteomes" id="UP000885695">
    <property type="component" value="Unassembled WGS sequence"/>
</dbReference>
<name>A0A7C1NJY2_UNCC3</name>
<proteinExistence type="predicted"/>
<reference evidence="2" key="1">
    <citation type="journal article" date="2020" name="mSystems">
        <title>Genome- and Community-Level Interaction Insights into Carbon Utilization and Element Cycling Functions of Hydrothermarchaeota in Hydrothermal Sediment.</title>
        <authorList>
            <person name="Zhou Z."/>
            <person name="Liu Y."/>
            <person name="Xu W."/>
            <person name="Pan J."/>
            <person name="Luo Z.H."/>
            <person name="Li M."/>
        </authorList>
    </citation>
    <scope>NUCLEOTIDE SEQUENCE [LARGE SCALE GENOMIC DNA]</scope>
    <source>
        <strain evidence="2">HyVt-369</strain>
    </source>
</reference>
<dbReference type="AlphaFoldDB" id="A0A7C1NJY2"/>
<sequence>MRFPITLTGNNLPTALRRAGYRPEGQDERTGELKFVKSITGTPYPRFHIYCKTEGDSASCNLHLDQKRPSYSGSSAHSGEYDGSLVESEVERIKSLLS</sequence>
<accession>A0A7C1NJY2</accession>
<gene>
    <name evidence="2" type="ORF">ENI13_02085</name>
</gene>
<evidence type="ECO:0000256" key="1">
    <source>
        <dbReference type="SAM" id="MobiDB-lite"/>
    </source>
</evidence>
<evidence type="ECO:0000313" key="2">
    <source>
        <dbReference type="EMBL" id="HEB13750.1"/>
    </source>
</evidence>
<protein>
    <submittedName>
        <fullName evidence="2">Uncharacterized protein</fullName>
    </submittedName>
</protein>
<organism evidence="2">
    <name type="scientific">candidate division CPR3 bacterium</name>
    <dbReference type="NCBI Taxonomy" id="2268181"/>
    <lineage>
        <taxon>Bacteria</taxon>
        <taxon>Bacteria division CPR3</taxon>
    </lineage>
</organism>
<comment type="caution">
    <text evidence="2">The sequence shown here is derived from an EMBL/GenBank/DDBJ whole genome shotgun (WGS) entry which is preliminary data.</text>
</comment>
<feature type="region of interest" description="Disordered" evidence="1">
    <location>
        <begin position="67"/>
        <end position="86"/>
    </location>
</feature>